<dbReference type="Pfam" id="PF03167">
    <property type="entry name" value="UDG"/>
    <property type="match status" value="1"/>
</dbReference>
<evidence type="ECO:0000259" key="12">
    <source>
        <dbReference type="SMART" id="SM00986"/>
    </source>
</evidence>
<evidence type="ECO:0000256" key="1">
    <source>
        <dbReference type="ARBA" id="ARBA00001400"/>
    </source>
</evidence>
<feature type="active site" description="Proton acceptor" evidence="9 10">
    <location>
        <position position="60"/>
    </location>
</feature>
<evidence type="ECO:0000256" key="2">
    <source>
        <dbReference type="ARBA" id="ARBA00002631"/>
    </source>
</evidence>
<dbReference type="PANTHER" id="PTHR11264:SF0">
    <property type="entry name" value="URACIL-DNA GLYCOSYLASE"/>
    <property type="match status" value="1"/>
</dbReference>
<accession>A0ABT3P2L6</accession>
<evidence type="ECO:0000256" key="4">
    <source>
        <dbReference type="ARBA" id="ARBA00012030"/>
    </source>
</evidence>
<dbReference type="NCBIfam" id="NF003591">
    <property type="entry name" value="PRK05254.1-4"/>
    <property type="match status" value="1"/>
</dbReference>
<gene>
    <name evidence="9 13" type="primary">ung</name>
    <name evidence="13" type="ORF">OPS25_00630</name>
</gene>
<evidence type="ECO:0000313" key="14">
    <source>
        <dbReference type="Proteomes" id="UP001142810"/>
    </source>
</evidence>
<dbReference type="InterPro" id="IPR036895">
    <property type="entry name" value="Uracil-DNA_glycosylase-like_sf"/>
</dbReference>
<comment type="subcellular location">
    <subcellularLocation>
        <location evidence="9">Cytoplasm</location>
    </subcellularLocation>
</comment>
<dbReference type="SUPFAM" id="SSF52141">
    <property type="entry name" value="Uracil-DNA glycosylase-like"/>
    <property type="match status" value="1"/>
</dbReference>
<organism evidence="13 14">
    <name type="scientific">Alteromonas aquimaris</name>
    <dbReference type="NCBI Taxonomy" id="2998417"/>
    <lineage>
        <taxon>Bacteria</taxon>
        <taxon>Pseudomonadati</taxon>
        <taxon>Pseudomonadota</taxon>
        <taxon>Gammaproteobacteria</taxon>
        <taxon>Alteromonadales</taxon>
        <taxon>Alteromonadaceae</taxon>
        <taxon>Alteromonas/Salinimonas group</taxon>
        <taxon>Alteromonas</taxon>
    </lineage>
</organism>
<sequence>MNWQEALAQEKQQTYFKQIIEAVDAERQAGKTIFPPAAEVFDALTLTPLEKVKVVILGQDPYHGPGQAHGLSFSVRDGIALPPSLRNIFKELQADIPDFSVPLSGNLTAWAQQGVLLLNTVLTVEQGMAHSHAKLGWQQFTDKVIQVLNTHTSNTVFMLWGSYAQKKGERIDPVRHLVLRAPHPSPLSAHRGFLGCKHFSQANAYLRSHGKEPVKWQL</sequence>
<keyword evidence="7 9" id="KW-0378">Hydrolase</keyword>
<evidence type="ECO:0000256" key="8">
    <source>
        <dbReference type="ARBA" id="ARBA00023204"/>
    </source>
</evidence>
<proteinExistence type="inferred from homology"/>
<dbReference type="RefSeq" id="WP_265615708.1">
    <property type="nucleotide sequence ID" value="NZ_JAPFRD010000002.1"/>
</dbReference>
<keyword evidence="9" id="KW-0963">Cytoplasm</keyword>
<evidence type="ECO:0000256" key="9">
    <source>
        <dbReference type="HAMAP-Rule" id="MF_00148"/>
    </source>
</evidence>
<evidence type="ECO:0000256" key="3">
    <source>
        <dbReference type="ARBA" id="ARBA00008184"/>
    </source>
</evidence>
<dbReference type="EC" id="3.2.2.27" evidence="4 9"/>
<dbReference type="PROSITE" id="PS00130">
    <property type="entry name" value="U_DNA_GLYCOSYLASE"/>
    <property type="match status" value="1"/>
</dbReference>
<comment type="function">
    <text evidence="2 9 11">Excises uracil residues from the DNA which can arise as a result of misincorporation of dUMP residues by DNA polymerase or due to deamination of cytosine.</text>
</comment>
<dbReference type="InterPro" id="IPR002043">
    <property type="entry name" value="UDG_fam1"/>
</dbReference>
<dbReference type="SMART" id="SM00986">
    <property type="entry name" value="UDG"/>
    <property type="match status" value="1"/>
</dbReference>
<dbReference type="GO" id="GO:0004844">
    <property type="term" value="F:uracil DNA N-glycosylase activity"/>
    <property type="evidence" value="ECO:0007669"/>
    <property type="project" value="UniProtKB-EC"/>
</dbReference>
<name>A0ABT3P2L6_9ALTE</name>
<evidence type="ECO:0000256" key="7">
    <source>
        <dbReference type="ARBA" id="ARBA00022801"/>
    </source>
</evidence>
<dbReference type="NCBIfam" id="TIGR00628">
    <property type="entry name" value="ung"/>
    <property type="match status" value="1"/>
</dbReference>
<keyword evidence="6 9" id="KW-0227">DNA damage</keyword>
<keyword evidence="13" id="KW-0326">Glycosidase</keyword>
<reference evidence="13" key="1">
    <citation type="submission" date="2022-11" db="EMBL/GenBank/DDBJ databases">
        <title>Alteromonas sp. nov., isolated from sea water of the Qingdao.</title>
        <authorList>
            <person name="Wang Q."/>
        </authorList>
    </citation>
    <scope>NUCLEOTIDE SEQUENCE</scope>
    <source>
        <strain evidence="13">ASW11-7</strain>
    </source>
</reference>
<dbReference type="NCBIfam" id="NF003588">
    <property type="entry name" value="PRK05254.1-1"/>
    <property type="match status" value="1"/>
</dbReference>
<dbReference type="NCBIfam" id="NF003592">
    <property type="entry name" value="PRK05254.1-5"/>
    <property type="match status" value="1"/>
</dbReference>
<keyword evidence="8 9" id="KW-0234">DNA repair</keyword>
<dbReference type="InterPro" id="IPR005122">
    <property type="entry name" value="Uracil-DNA_glycosylase-like"/>
</dbReference>
<comment type="catalytic activity">
    <reaction evidence="1 9 11">
        <text>Hydrolyzes single-stranded DNA or mismatched double-stranded DNA and polynucleotides, releasing free uracil.</text>
        <dbReference type="EC" id="3.2.2.27"/>
    </reaction>
</comment>
<evidence type="ECO:0000256" key="11">
    <source>
        <dbReference type="RuleBase" id="RU003780"/>
    </source>
</evidence>
<dbReference type="InterPro" id="IPR018085">
    <property type="entry name" value="Ura-DNA_Glyclase_AS"/>
</dbReference>
<dbReference type="NCBIfam" id="NF003589">
    <property type="entry name" value="PRK05254.1-2"/>
    <property type="match status" value="1"/>
</dbReference>
<keyword evidence="14" id="KW-1185">Reference proteome</keyword>
<comment type="caution">
    <text evidence="13">The sequence shown here is derived from an EMBL/GenBank/DDBJ whole genome shotgun (WGS) entry which is preliminary data.</text>
</comment>
<dbReference type="Gene3D" id="3.40.470.10">
    <property type="entry name" value="Uracil-DNA glycosylase-like domain"/>
    <property type="match status" value="1"/>
</dbReference>
<evidence type="ECO:0000256" key="10">
    <source>
        <dbReference type="PROSITE-ProRule" id="PRU10072"/>
    </source>
</evidence>
<dbReference type="CDD" id="cd10027">
    <property type="entry name" value="UDG-F1-like"/>
    <property type="match status" value="1"/>
</dbReference>
<dbReference type="EMBL" id="JAPFRD010000002">
    <property type="protein sequence ID" value="MCW8107006.1"/>
    <property type="molecule type" value="Genomic_DNA"/>
</dbReference>
<comment type="similarity">
    <text evidence="3 9 11">Belongs to the uracil-DNA glycosylase (UDG) superfamily. UNG family.</text>
</comment>
<dbReference type="SMART" id="SM00987">
    <property type="entry name" value="UreE_C"/>
    <property type="match status" value="1"/>
</dbReference>
<feature type="domain" description="Uracil-DNA glycosylase-like" evidence="12">
    <location>
        <begin position="45"/>
        <end position="206"/>
    </location>
</feature>
<evidence type="ECO:0000313" key="13">
    <source>
        <dbReference type="EMBL" id="MCW8107006.1"/>
    </source>
</evidence>
<dbReference type="PANTHER" id="PTHR11264">
    <property type="entry name" value="URACIL-DNA GLYCOSYLASE"/>
    <property type="match status" value="1"/>
</dbReference>
<protein>
    <recommendedName>
        <fullName evidence="5 9">Uracil-DNA glycosylase</fullName>
        <shortName evidence="9">UDG</shortName>
        <ecNumber evidence="4 9">3.2.2.27</ecNumber>
    </recommendedName>
</protein>
<evidence type="ECO:0000256" key="6">
    <source>
        <dbReference type="ARBA" id="ARBA00022763"/>
    </source>
</evidence>
<dbReference type="HAMAP" id="MF_00148">
    <property type="entry name" value="UDG"/>
    <property type="match status" value="1"/>
</dbReference>
<dbReference type="Proteomes" id="UP001142810">
    <property type="component" value="Unassembled WGS sequence"/>
</dbReference>
<evidence type="ECO:0000256" key="5">
    <source>
        <dbReference type="ARBA" id="ARBA00018429"/>
    </source>
</evidence>